<keyword evidence="1" id="KW-0472">Membrane</keyword>
<accession>A0A9D2PKP6</accession>
<gene>
    <name evidence="2" type="ORF">H9753_04290</name>
</gene>
<proteinExistence type="predicted"/>
<dbReference type="Pfam" id="PF19601">
    <property type="entry name" value="DUF6106"/>
    <property type="match status" value="1"/>
</dbReference>
<comment type="caution">
    <text evidence="2">The sequence shown here is derived from an EMBL/GenBank/DDBJ whole genome shotgun (WGS) entry which is preliminary data.</text>
</comment>
<evidence type="ECO:0000313" key="3">
    <source>
        <dbReference type="Proteomes" id="UP000823886"/>
    </source>
</evidence>
<protein>
    <submittedName>
        <fullName evidence="2">Uncharacterized protein</fullName>
    </submittedName>
</protein>
<reference evidence="2" key="2">
    <citation type="submission" date="2021-04" db="EMBL/GenBank/DDBJ databases">
        <authorList>
            <person name="Gilroy R."/>
        </authorList>
    </citation>
    <scope>NUCLEOTIDE SEQUENCE</scope>
    <source>
        <strain evidence="2">ChiBcec2-3848</strain>
    </source>
</reference>
<evidence type="ECO:0000313" key="2">
    <source>
        <dbReference type="EMBL" id="HJC62827.1"/>
    </source>
</evidence>
<name>A0A9D2PKP6_9FIRM</name>
<feature type="transmembrane region" description="Helical" evidence="1">
    <location>
        <begin position="20"/>
        <end position="37"/>
    </location>
</feature>
<dbReference type="AlphaFoldDB" id="A0A9D2PKP6"/>
<reference evidence="2" key="1">
    <citation type="journal article" date="2021" name="PeerJ">
        <title>Extensive microbial diversity within the chicken gut microbiome revealed by metagenomics and culture.</title>
        <authorList>
            <person name="Gilroy R."/>
            <person name="Ravi A."/>
            <person name="Getino M."/>
            <person name="Pursley I."/>
            <person name="Horton D.L."/>
            <person name="Alikhan N.F."/>
            <person name="Baker D."/>
            <person name="Gharbi K."/>
            <person name="Hall N."/>
            <person name="Watson M."/>
            <person name="Adriaenssens E.M."/>
            <person name="Foster-Nyarko E."/>
            <person name="Jarju S."/>
            <person name="Secka A."/>
            <person name="Antonio M."/>
            <person name="Oren A."/>
            <person name="Chaudhuri R.R."/>
            <person name="La Ragione R."/>
            <person name="Hildebrand F."/>
            <person name="Pallen M.J."/>
        </authorList>
    </citation>
    <scope>NUCLEOTIDE SEQUENCE</scope>
    <source>
        <strain evidence="2">ChiBcec2-3848</strain>
    </source>
</reference>
<dbReference type="InterPro" id="IPR046088">
    <property type="entry name" value="DUF6106"/>
</dbReference>
<organism evidence="2 3">
    <name type="scientific">Candidatus Blautia merdavium</name>
    <dbReference type="NCBI Taxonomy" id="2838494"/>
    <lineage>
        <taxon>Bacteria</taxon>
        <taxon>Bacillati</taxon>
        <taxon>Bacillota</taxon>
        <taxon>Clostridia</taxon>
        <taxon>Lachnospirales</taxon>
        <taxon>Lachnospiraceae</taxon>
        <taxon>Blautia</taxon>
    </lineage>
</organism>
<keyword evidence="1" id="KW-0812">Transmembrane</keyword>
<sequence length="167" mass="18962">MNDLYSELLVKKEQTLKDKAIKILMIALIVIAVAAGLVMTPLAWIVVLGLGIAAYFVLPNLDLEYEYVFVNGELDIDRIASKAKRKRMHTFDLAKMDIMAPVKSHRLDYQNHNTNLKVLDFSSGNPEHKIFAMIISGEKEVYKVLLEPDQELISNIEKSCPRKVFVD</sequence>
<keyword evidence="1" id="KW-1133">Transmembrane helix</keyword>
<dbReference type="Proteomes" id="UP000823886">
    <property type="component" value="Unassembled WGS sequence"/>
</dbReference>
<feature type="transmembrane region" description="Helical" evidence="1">
    <location>
        <begin position="43"/>
        <end position="61"/>
    </location>
</feature>
<dbReference type="EMBL" id="DWVZ01000052">
    <property type="protein sequence ID" value="HJC62827.1"/>
    <property type="molecule type" value="Genomic_DNA"/>
</dbReference>
<evidence type="ECO:0000256" key="1">
    <source>
        <dbReference type="SAM" id="Phobius"/>
    </source>
</evidence>